<evidence type="ECO:0000313" key="3">
    <source>
        <dbReference type="EMBL" id="GBG32250.1"/>
    </source>
</evidence>
<dbReference type="InterPro" id="IPR001611">
    <property type="entry name" value="Leu-rich_rpt"/>
</dbReference>
<dbReference type="Pfam" id="PF13855">
    <property type="entry name" value="LRR_8"/>
    <property type="match status" value="1"/>
</dbReference>
<dbReference type="SUPFAM" id="SSF52075">
    <property type="entry name" value="Outer arm dynein light chain 1"/>
    <property type="match status" value="1"/>
</dbReference>
<dbReference type="PANTHER" id="PTHR48051">
    <property type="match status" value="1"/>
</dbReference>
<dbReference type="Proteomes" id="UP000241890">
    <property type="component" value="Unassembled WGS sequence"/>
</dbReference>
<dbReference type="AlphaFoldDB" id="A0A2R5GMY2"/>
<evidence type="ECO:0000256" key="2">
    <source>
        <dbReference type="ARBA" id="ARBA00022737"/>
    </source>
</evidence>
<keyword evidence="4" id="KW-1185">Reference proteome</keyword>
<gene>
    <name evidence="3" type="ORF">FCC1311_084752</name>
</gene>
<dbReference type="SMART" id="SM00369">
    <property type="entry name" value="LRR_TYP"/>
    <property type="match status" value="3"/>
</dbReference>
<dbReference type="InterPro" id="IPR032675">
    <property type="entry name" value="LRR_dom_sf"/>
</dbReference>
<dbReference type="EMBL" id="BEYU01000119">
    <property type="protein sequence ID" value="GBG32250.1"/>
    <property type="molecule type" value="Genomic_DNA"/>
</dbReference>
<comment type="caution">
    <text evidence="3">The sequence shown here is derived from an EMBL/GenBank/DDBJ whole genome shotgun (WGS) entry which is preliminary data.</text>
</comment>
<dbReference type="PANTHER" id="PTHR48051:SF1">
    <property type="entry name" value="RAS SUPPRESSOR PROTEIN 1"/>
    <property type="match status" value="1"/>
</dbReference>
<dbReference type="InterPro" id="IPR003591">
    <property type="entry name" value="Leu-rich_rpt_typical-subtyp"/>
</dbReference>
<name>A0A2R5GMY2_9STRA</name>
<evidence type="ECO:0000313" key="4">
    <source>
        <dbReference type="Proteomes" id="UP000241890"/>
    </source>
</evidence>
<evidence type="ECO:0000256" key="1">
    <source>
        <dbReference type="ARBA" id="ARBA00022614"/>
    </source>
</evidence>
<reference evidence="3 4" key="1">
    <citation type="submission" date="2017-12" db="EMBL/GenBank/DDBJ databases">
        <title>Sequencing, de novo assembly and annotation of complete genome of a new Thraustochytrid species, strain FCC1311.</title>
        <authorList>
            <person name="Sedici K."/>
            <person name="Godart F."/>
            <person name="Aiese Cigliano R."/>
            <person name="Sanseverino W."/>
            <person name="Barakat M."/>
            <person name="Ortet P."/>
            <person name="Marechal E."/>
            <person name="Cagnac O."/>
            <person name="Amato A."/>
        </authorList>
    </citation>
    <scope>NUCLEOTIDE SEQUENCE [LARGE SCALE GENOMIC DNA]</scope>
</reference>
<keyword evidence="2" id="KW-0677">Repeat</keyword>
<dbReference type="OrthoDB" id="1394818at2759"/>
<dbReference type="Gene3D" id="3.80.10.10">
    <property type="entry name" value="Ribonuclease Inhibitor"/>
    <property type="match status" value="1"/>
</dbReference>
<sequence length="196" mass="21393">MCEKLEQACVCKLARFVAQTRLTELQELDITSNRIDTLPTAVFEHLPALETLVVARNKIRAIPPEISGLASLRVLDIRENPIETMPFETIAKLPKLERVLVHGLSPEIIVPCYAKNYGPRGYGYGIGAGILSGNYDGQTPTRAPATEASWRSLPVDDGALSDEDDAGLLVDQNDEEIADEVIAAFCGCGRETVRDL</sequence>
<protein>
    <submittedName>
        <fullName evidence="3">Leucine-rich repeat-containing protein 47</fullName>
    </submittedName>
</protein>
<dbReference type="GO" id="GO:0005737">
    <property type="term" value="C:cytoplasm"/>
    <property type="evidence" value="ECO:0007669"/>
    <property type="project" value="TreeGrafter"/>
</dbReference>
<keyword evidence="1" id="KW-0433">Leucine-rich repeat</keyword>
<organism evidence="3 4">
    <name type="scientific">Hondaea fermentalgiana</name>
    <dbReference type="NCBI Taxonomy" id="2315210"/>
    <lineage>
        <taxon>Eukaryota</taxon>
        <taxon>Sar</taxon>
        <taxon>Stramenopiles</taxon>
        <taxon>Bigyra</taxon>
        <taxon>Labyrinthulomycetes</taxon>
        <taxon>Thraustochytrida</taxon>
        <taxon>Thraustochytriidae</taxon>
        <taxon>Hondaea</taxon>
    </lineage>
</organism>
<dbReference type="InParanoid" id="A0A2R5GMY2"/>
<proteinExistence type="predicted"/>
<dbReference type="InterPro" id="IPR050216">
    <property type="entry name" value="LRR_domain-containing"/>
</dbReference>
<accession>A0A2R5GMY2</accession>